<dbReference type="OrthoDB" id="421671at2759"/>
<evidence type="ECO:0000256" key="1">
    <source>
        <dbReference type="SAM" id="SignalP"/>
    </source>
</evidence>
<feature type="signal peptide" evidence="1">
    <location>
        <begin position="1"/>
        <end position="17"/>
    </location>
</feature>
<dbReference type="Proteomes" id="UP000789595">
    <property type="component" value="Unassembled WGS sequence"/>
</dbReference>
<gene>
    <name evidence="2" type="ORF">PECAL_6P01450</name>
</gene>
<keyword evidence="3" id="KW-1185">Reference proteome</keyword>
<sequence>MRGAALAVLWASSCALALQPISQPQTQRRTIQNAGTLDDVPDEPRVDRRAALVGGGLLAVSAAASGEPQPYDYGLWGVLPVGPYKAKRSAPLETIVPGQVWTIDQKFGILNVQVPVRMSIVKLSGGGLWILNPIAATRELLDMVRSLEREHGPVKHVVLGTVAIEHKTYAGVFSQKFPQATVWLQPGQYDFPLDLPPELTGFPVGRTRVLPASSADTPWAHDFEQATLGPFISRDGAYGETAFFHKPTKSLFVTDAVQQVSADIPKIFLLDEAAKKPLLYHARDGILDRIDPSDMNQLRKGWRRVQLFGLYFMPAAIDIHSVPQSWSERRPDVNADFAGIYPWDWARDDVKAFRALSGDSKDALLVAPIIQTLILNRNPVETLDWVDAVCKWDFRRVVPAHLKNNIEAGPSSFRRAFSFLTEEGEPAGQPKPRKDDLQTLLDAEKSLESMGAIAAKPGLVSKTNRAEVLARTTYRCRGAFCAPRSK</sequence>
<dbReference type="EMBL" id="CAKKNE010000006">
    <property type="protein sequence ID" value="CAH0378558.1"/>
    <property type="molecule type" value="Genomic_DNA"/>
</dbReference>
<comment type="caution">
    <text evidence="2">The sequence shown here is derived from an EMBL/GenBank/DDBJ whole genome shotgun (WGS) entry which is preliminary data.</text>
</comment>
<evidence type="ECO:0008006" key="4">
    <source>
        <dbReference type="Google" id="ProtNLM"/>
    </source>
</evidence>
<dbReference type="Pfam" id="PF14234">
    <property type="entry name" value="DUF4336"/>
    <property type="match status" value="1"/>
</dbReference>
<organism evidence="2 3">
    <name type="scientific">Pelagomonas calceolata</name>
    <dbReference type="NCBI Taxonomy" id="35677"/>
    <lineage>
        <taxon>Eukaryota</taxon>
        <taxon>Sar</taxon>
        <taxon>Stramenopiles</taxon>
        <taxon>Ochrophyta</taxon>
        <taxon>Pelagophyceae</taxon>
        <taxon>Pelagomonadales</taxon>
        <taxon>Pelagomonadaceae</taxon>
        <taxon>Pelagomonas</taxon>
    </lineage>
</organism>
<feature type="chain" id="PRO_5035297174" description="DUF4336 domain-containing protein" evidence="1">
    <location>
        <begin position="18"/>
        <end position="486"/>
    </location>
</feature>
<protein>
    <recommendedName>
        <fullName evidence="4">DUF4336 domain-containing protein</fullName>
    </recommendedName>
</protein>
<dbReference type="InterPro" id="IPR025638">
    <property type="entry name" value="DUF4336"/>
</dbReference>
<reference evidence="2" key="1">
    <citation type="submission" date="2021-11" db="EMBL/GenBank/DDBJ databases">
        <authorList>
            <consortium name="Genoscope - CEA"/>
            <person name="William W."/>
        </authorList>
    </citation>
    <scope>NUCLEOTIDE SEQUENCE</scope>
</reference>
<dbReference type="PANTHER" id="PTHR33835">
    <property type="entry name" value="YALI0C07656P"/>
    <property type="match status" value="1"/>
</dbReference>
<name>A0A8J2WS32_9STRA</name>
<keyword evidence="1" id="KW-0732">Signal</keyword>
<proteinExistence type="predicted"/>
<dbReference type="PANTHER" id="PTHR33835:SF2">
    <property type="entry name" value="LYSINE-TRNA LIGASE"/>
    <property type="match status" value="1"/>
</dbReference>
<dbReference type="AlphaFoldDB" id="A0A8J2WS32"/>
<accession>A0A8J2WS32</accession>
<evidence type="ECO:0000313" key="2">
    <source>
        <dbReference type="EMBL" id="CAH0378558.1"/>
    </source>
</evidence>
<evidence type="ECO:0000313" key="3">
    <source>
        <dbReference type="Proteomes" id="UP000789595"/>
    </source>
</evidence>